<feature type="non-terminal residue" evidence="3">
    <location>
        <position position="243"/>
    </location>
</feature>
<keyword evidence="2" id="KW-0732">Signal</keyword>
<dbReference type="GO" id="GO:0003682">
    <property type="term" value="F:chromatin binding"/>
    <property type="evidence" value="ECO:0007669"/>
    <property type="project" value="TreeGrafter"/>
</dbReference>
<feature type="region of interest" description="Disordered" evidence="1">
    <location>
        <begin position="45"/>
        <end position="94"/>
    </location>
</feature>
<gene>
    <name evidence="3" type="ORF">J1605_011130</name>
</gene>
<dbReference type="AlphaFoldDB" id="A0AB34GQT8"/>
<dbReference type="EMBL" id="JAIQCJ010002147">
    <property type="protein sequence ID" value="KAJ8781146.1"/>
    <property type="molecule type" value="Genomic_DNA"/>
</dbReference>
<evidence type="ECO:0000313" key="4">
    <source>
        <dbReference type="Proteomes" id="UP001159641"/>
    </source>
</evidence>
<feature type="signal peptide" evidence="2">
    <location>
        <begin position="1"/>
        <end position="17"/>
    </location>
</feature>
<evidence type="ECO:0000256" key="2">
    <source>
        <dbReference type="SAM" id="SignalP"/>
    </source>
</evidence>
<evidence type="ECO:0000313" key="3">
    <source>
        <dbReference type="EMBL" id="KAJ8781146.1"/>
    </source>
</evidence>
<name>A0AB34GQT8_ESCRO</name>
<reference evidence="3 4" key="1">
    <citation type="submission" date="2022-11" db="EMBL/GenBank/DDBJ databases">
        <title>Whole genome sequence of Eschrichtius robustus ER-17-0199.</title>
        <authorList>
            <person name="Bruniche-Olsen A."/>
            <person name="Black A.N."/>
            <person name="Fields C.J."/>
            <person name="Walden K."/>
            <person name="Dewoody J.A."/>
        </authorList>
    </citation>
    <scope>NUCLEOTIDE SEQUENCE [LARGE SCALE GENOMIC DNA]</scope>
    <source>
        <strain evidence="3">ER-17-0199</strain>
        <tissue evidence="3">Blubber</tissue>
    </source>
</reference>
<dbReference type="GO" id="GO:0001940">
    <property type="term" value="C:male pronucleus"/>
    <property type="evidence" value="ECO:0007669"/>
    <property type="project" value="TreeGrafter"/>
</dbReference>
<feature type="chain" id="PRO_5044196746" evidence="2">
    <location>
        <begin position="18"/>
        <end position="243"/>
    </location>
</feature>
<sequence>MCLTVSTHFLCVRLAAGPPSVCPPPFPHIGRRTWRVPCARSGAGGLRRLLATGRQPRPRERGGSNGPANHGHRLRRSKGRSEAGRPRYRLPSLPSHLHNNVPLAELRPKSHLSLIPGSGAPPLLPTFTSAPAVLSSRSKPSRKASFEREGWWRIALTNTPNPGTYHLKTFIEESLLNPVIATYSFKNEGRKKPPLLQRNDLVLNDLPQYMPPDFLDLLKKQVATYSFKDKPRSNPSTLVYRDQ</sequence>
<dbReference type="PANTHER" id="PTHR35678">
    <property type="entry name" value="PROTEIN STPG4"/>
    <property type="match status" value="1"/>
</dbReference>
<dbReference type="GO" id="GO:0042585">
    <property type="term" value="C:germinal vesicle"/>
    <property type="evidence" value="ECO:0007669"/>
    <property type="project" value="TreeGrafter"/>
</dbReference>
<dbReference type="PANTHER" id="PTHR35678:SF1">
    <property type="entry name" value="PROTEIN STPG4"/>
    <property type="match status" value="1"/>
</dbReference>
<dbReference type="Proteomes" id="UP001159641">
    <property type="component" value="Unassembled WGS sequence"/>
</dbReference>
<dbReference type="GO" id="GO:0042393">
    <property type="term" value="F:histone binding"/>
    <property type="evidence" value="ECO:0007669"/>
    <property type="project" value="TreeGrafter"/>
</dbReference>
<dbReference type="GO" id="GO:0001939">
    <property type="term" value="C:female pronucleus"/>
    <property type="evidence" value="ECO:0007669"/>
    <property type="project" value="TreeGrafter"/>
</dbReference>
<protein>
    <submittedName>
        <fullName evidence="3">Uncharacterized protein</fullName>
    </submittedName>
</protein>
<dbReference type="GO" id="GO:0044727">
    <property type="term" value="P:epigenetic programing of male pronucleus"/>
    <property type="evidence" value="ECO:0007669"/>
    <property type="project" value="TreeGrafter"/>
</dbReference>
<accession>A0AB34GQT8</accession>
<proteinExistence type="predicted"/>
<keyword evidence="4" id="KW-1185">Reference proteome</keyword>
<comment type="caution">
    <text evidence="3">The sequence shown here is derived from an EMBL/GenBank/DDBJ whole genome shotgun (WGS) entry which is preliminary data.</text>
</comment>
<organism evidence="3 4">
    <name type="scientific">Eschrichtius robustus</name>
    <name type="common">California gray whale</name>
    <name type="synonym">Eschrichtius gibbosus</name>
    <dbReference type="NCBI Taxonomy" id="9764"/>
    <lineage>
        <taxon>Eukaryota</taxon>
        <taxon>Metazoa</taxon>
        <taxon>Chordata</taxon>
        <taxon>Craniata</taxon>
        <taxon>Vertebrata</taxon>
        <taxon>Euteleostomi</taxon>
        <taxon>Mammalia</taxon>
        <taxon>Eutheria</taxon>
        <taxon>Laurasiatheria</taxon>
        <taxon>Artiodactyla</taxon>
        <taxon>Whippomorpha</taxon>
        <taxon>Cetacea</taxon>
        <taxon>Mysticeti</taxon>
        <taxon>Eschrichtiidae</taxon>
        <taxon>Eschrichtius</taxon>
    </lineage>
</organism>
<evidence type="ECO:0000256" key="1">
    <source>
        <dbReference type="SAM" id="MobiDB-lite"/>
    </source>
</evidence>